<sequence>MARVLTCLDATPAQDGTCTQYAFVEQSFTQYLPTNEQAVEIGAAFFVSLFTLAAAKRILKPQKD</sequence>
<protein>
    <submittedName>
        <fullName evidence="1">Uncharacterized protein</fullName>
    </submittedName>
</protein>
<dbReference type="EMBL" id="LOKL01000176">
    <property type="protein sequence ID" value="MBZ3926870.1"/>
    <property type="molecule type" value="Genomic_DNA"/>
</dbReference>
<name>A0AAW4RRA0_XANCI</name>
<proteinExistence type="predicted"/>
<reference evidence="1" key="1">
    <citation type="submission" date="2015-12" db="EMBL/GenBank/DDBJ databases">
        <authorList>
            <person name="Bansal K."/>
            <person name="Midha S."/>
            <person name="Patil P.B."/>
        </authorList>
    </citation>
    <scope>NUCLEOTIDE SEQUENCE</scope>
    <source>
        <strain evidence="1">LMG867</strain>
    </source>
</reference>
<dbReference type="RefSeq" id="WP_089112389.1">
    <property type="nucleotide sequence ID" value="NZ_LOKL01000176.1"/>
</dbReference>
<evidence type="ECO:0000313" key="2">
    <source>
        <dbReference type="Proteomes" id="UP000825388"/>
    </source>
</evidence>
<dbReference type="Proteomes" id="UP000825388">
    <property type="component" value="Unassembled WGS sequence"/>
</dbReference>
<accession>A0AAW4RRA0</accession>
<evidence type="ECO:0000313" key="1">
    <source>
        <dbReference type="EMBL" id="MBZ3926870.1"/>
    </source>
</evidence>
<dbReference type="AlphaFoldDB" id="A0AAW4RRA0"/>
<gene>
    <name evidence="1" type="ORF">Xseb_21375</name>
</gene>
<organism evidence="1 2">
    <name type="scientific">Xanthomonas citri pv. sesbaniae</name>
    <dbReference type="NCBI Taxonomy" id="473425"/>
    <lineage>
        <taxon>Bacteria</taxon>
        <taxon>Pseudomonadati</taxon>
        <taxon>Pseudomonadota</taxon>
        <taxon>Gammaproteobacteria</taxon>
        <taxon>Lysobacterales</taxon>
        <taxon>Lysobacteraceae</taxon>
        <taxon>Xanthomonas</taxon>
    </lineage>
</organism>
<comment type="caution">
    <text evidence="1">The sequence shown here is derived from an EMBL/GenBank/DDBJ whole genome shotgun (WGS) entry which is preliminary data.</text>
</comment>